<accession>A0A7S3GJG4</accession>
<feature type="transmembrane region" description="Helical" evidence="1">
    <location>
        <begin position="405"/>
        <end position="423"/>
    </location>
</feature>
<feature type="transmembrane region" description="Helical" evidence="1">
    <location>
        <begin position="268"/>
        <end position="290"/>
    </location>
</feature>
<gene>
    <name evidence="2" type="ORF">PBIL07802_LOCUS30605</name>
</gene>
<feature type="transmembrane region" description="Helical" evidence="1">
    <location>
        <begin position="223"/>
        <end position="240"/>
    </location>
</feature>
<protein>
    <submittedName>
        <fullName evidence="2">Uncharacterized protein</fullName>
    </submittedName>
</protein>
<sequence>MDTTTYTLINASAGNLTIGQQYILFFHGNEPIAGVSLAIFIAAVFIIAKAAGEERELRQGKYKRSRDDMHADAYDVDELELSPRPTVAPVQSQVEGTSQDNLTMGQTRDRRHTTVANFTKKRVASMQKYAKAGRRTQANAVRGCSIAAPGETYYCSVEYKLLKTGLAFIGIHETRVMNAGWKRALAWFHLFVCLSFATSIVGISLLSTFPNTFINLAGTLRDFLVLVTPIIAAYSLPVYMKKNNTFFALQHTMHTIGKSEKVTKHANGVTVFAFAMAGIITIGILALRIINKPNECILACYLEISVQIGFFFLGMYLVLFGNVFVCTCYMHKLDIQELKNEFEEDIPPLQQAIQCYARIKLGVEQTGKEWSFSLGPVLVAFALSAVLAFLSILQNSANVGNYTEVIALVVVIVVFILLILLFVPASSVTTAMQEFPLFLNSLQEKEVQLSENADTESDKKAVEARIVLIQRTLNYIKLEPGAIAIGGLPLSLTVLRTTFVSFALAVMTYMSKLQSGDSILPVG</sequence>
<keyword evidence="1" id="KW-1133">Transmembrane helix</keyword>
<feature type="transmembrane region" description="Helical" evidence="1">
    <location>
        <begin position="184"/>
        <end position="203"/>
    </location>
</feature>
<feature type="transmembrane region" description="Helical" evidence="1">
    <location>
        <begin position="370"/>
        <end position="393"/>
    </location>
</feature>
<evidence type="ECO:0000313" key="2">
    <source>
        <dbReference type="EMBL" id="CAE0268256.1"/>
    </source>
</evidence>
<dbReference type="EMBL" id="HBIB01046545">
    <property type="protein sequence ID" value="CAE0268256.1"/>
    <property type="molecule type" value="Transcribed_RNA"/>
</dbReference>
<proteinExistence type="predicted"/>
<reference evidence="2" key="1">
    <citation type="submission" date="2021-01" db="EMBL/GenBank/DDBJ databases">
        <authorList>
            <person name="Corre E."/>
            <person name="Pelletier E."/>
            <person name="Niang G."/>
            <person name="Scheremetjew M."/>
            <person name="Finn R."/>
            <person name="Kale V."/>
            <person name="Holt S."/>
            <person name="Cochrane G."/>
            <person name="Meng A."/>
            <person name="Brown T."/>
            <person name="Cohen L."/>
        </authorList>
    </citation>
    <scope>NUCLEOTIDE SEQUENCE</scope>
    <source>
        <strain evidence="2">NIES-2562</strain>
    </source>
</reference>
<keyword evidence="1" id="KW-0472">Membrane</keyword>
<organism evidence="2">
    <name type="scientific">Palpitomonas bilix</name>
    <dbReference type="NCBI Taxonomy" id="652834"/>
    <lineage>
        <taxon>Eukaryota</taxon>
        <taxon>Eukaryota incertae sedis</taxon>
    </lineage>
</organism>
<evidence type="ECO:0000256" key="1">
    <source>
        <dbReference type="SAM" id="Phobius"/>
    </source>
</evidence>
<dbReference type="AlphaFoldDB" id="A0A7S3GJG4"/>
<feature type="transmembrane region" description="Helical" evidence="1">
    <location>
        <begin position="32"/>
        <end position="51"/>
    </location>
</feature>
<feature type="transmembrane region" description="Helical" evidence="1">
    <location>
        <begin position="310"/>
        <end position="330"/>
    </location>
</feature>
<name>A0A7S3GJG4_9EUKA</name>
<keyword evidence="1" id="KW-0812">Transmembrane</keyword>